<sequence>MTEERYPQKFDGHLATKMSEITLKHLIAANPERPVFKKDQNSFILLEYHHIHGLKIEWTFAPCQNPKKGTLALWSLLVSSANRPKQKHSQKKLRSEVQTFYMIKFVAMDVSLSRLTKESECL</sequence>
<keyword evidence="2" id="KW-1185">Reference proteome</keyword>
<reference evidence="1 2" key="1">
    <citation type="journal article" date="2021" name="Elife">
        <title>Chloroplast acquisition without the gene transfer in kleptoplastic sea slugs, Plakobranchus ocellatus.</title>
        <authorList>
            <person name="Maeda T."/>
            <person name="Takahashi S."/>
            <person name="Yoshida T."/>
            <person name="Shimamura S."/>
            <person name="Takaki Y."/>
            <person name="Nagai Y."/>
            <person name="Toyoda A."/>
            <person name="Suzuki Y."/>
            <person name="Arimoto A."/>
            <person name="Ishii H."/>
            <person name="Satoh N."/>
            <person name="Nishiyama T."/>
            <person name="Hasebe M."/>
            <person name="Maruyama T."/>
            <person name="Minagawa J."/>
            <person name="Obokata J."/>
            <person name="Shigenobu S."/>
        </authorList>
    </citation>
    <scope>NUCLEOTIDE SEQUENCE [LARGE SCALE GENOMIC DNA]</scope>
</reference>
<protein>
    <submittedName>
        <fullName evidence="1">Uncharacterized protein</fullName>
    </submittedName>
</protein>
<proteinExistence type="predicted"/>
<dbReference type="EMBL" id="BLXT01004106">
    <property type="protein sequence ID" value="GFO09511.1"/>
    <property type="molecule type" value="Genomic_DNA"/>
</dbReference>
<dbReference type="AlphaFoldDB" id="A0AAV4ASF8"/>
<gene>
    <name evidence="1" type="ORF">PoB_003601600</name>
</gene>
<organism evidence="1 2">
    <name type="scientific">Plakobranchus ocellatus</name>
    <dbReference type="NCBI Taxonomy" id="259542"/>
    <lineage>
        <taxon>Eukaryota</taxon>
        <taxon>Metazoa</taxon>
        <taxon>Spiralia</taxon>
        <taxon>Lophotrochozoa</taxon>
        <taxon>Mollusca</taxon>
        <taxon>Gastropoda</taxon>
        <taxon>Heterobranchia</taxon>
        <taxon>Euthyneura</taxon>
        <taxon>Panpulmonata</taxon>
        <taxon>Sacoglossa</taxon>
        <taxon>Placobranchoidea</taxon>
        <taxon>Plakobranchidae</taxon>
        <taxon>Plakobranchus</taxon>
    </lineage>
</organism>
<accession>A0AAV4ASF8</accession>
<evidence type="ECO:0000313" key="1">
    <source>
        <dbReference type="EMBL" id="GFO09511.1"/>
    </source>
</evidence>
<dbReference type="Proteomes" id="UP000735302">
    <property type="component" value="Unassembled WGS sequence"/>
</dbReference>
<evidence type="ECO:0000313" key="2">
    <source>
        <dbReference type="Proteomes" id="UP000735302"/>
    </source>
</evidence>
<name>A0AAV4ASF8_9GAST</name>
<comment type="caution">
    <text evidence="1">The sequence shown here is derived from an EMBL/GenBank/DDBJ whole genome shotgun (WGS) entry which is preliminary data.</text>
</comment>